<evidence type="ECO:0000259" key="2">
    <source>
        <dbReference type="Pfam" id="PF10988"/>
    </source>
</evidence>
<name>A0ABM7VG62_9BACT</name>
<dbReference type="Pfam" id="PF10988">
    <property type="entry name" value="DUF2807"/>
    <property type="match status" value="1"/>
</dbReference>
<dbReference type="Proteomes" id="UP001354989">
    <property type="component" value="Chromosome"/>
</dbReference>
<keyword evidence="4" id="KW-1185">Reference proteome</keyword>
<proteinExistence type="predicted"/>
<dbReference type="RefSeq" id="WP_338397100.1">
    <property type="nucleotide sequence ID" value="NZ_AP025292.1"/>
</dbReference>
<accession>A0ABM7VG62</accession>
<evidence type="ECO:0000313" key="4">
    <source>
        <dbReference type="Proteomes" id="UP001354989"/>
    </source>
</evidence>
<gene>
    <name evidence="3" type="ORF">PEPS_22270</name>
</gene>
<dbReference type="Gene3D" id="2.160.20.120">
    <property type="match status" value="1"/>
</dbReference>
<protein>
    <recommendedName>
        <fullName evidence="2">Putative auto-transporter adhesin head GIN domain-containing protein</fullName>
    </recommendedName>
</protein>
<feature type="domain" description="Putative auto-transporter adhesin head GIN" evidence="2">
    <location>
        <begin position="29"/>
        <end position="201"/>
    </location>
</feature>
<dbReference type="InterPro" id="IPR021255">
    <property type="entry name" value="DUF2807"/>
</dbReference>
<sequence>MKRSLFLLIILCAALFAKAEKRSIDITSFKFLKVNGAFQVYFTTGAEYKMTIEASADDFEGIIIDQKDSTLQISRNANRIHGNIYLQAPSFSALLLEGRNHFYTKNAIVAKTFKAEINGACQAKIEINATDFELSNNGATEVMMVGKCDNAQIKSDGASTFDGRTLICQRIKADAYGATKVHVFGQESVIAKAHGASALSYNKSTKSPYITNEPAASVSHYN</sequence>
<feature type="chain" id="PRO_5045939725" description="Putative auto-transporter adhesin head GIN domain-containing protein" evidence="1">
    <location>
        <begin position="20"/>
        <end position="222"/>
    </location>
</feature>
<organism evidence="3 4">
    <name type="scientific">Persicobacter psychrovividus</name>
    <dbReference type="NCBI Taxonomy" id="387638"/>
    <lineage>
        <taxon>Bacteria</taxon>
        <taxon>Pseudomonadati</taxon>
        <taxon>Bacteroidota</taxon>
        <taxon>Cytophagia</taxon>
        <taxon>Cytophagales</taxon>
        <taxon>Persicobacteraceae</taxon>
        <taxon>Persicobacter</taxon>
    </lineage>
</organism>
<keyword evidence="1" id="KW-0732">Signal</keyword>
<feature type="signal peptide" evidence="1">
    <location>
        <begin position="1"/>
        <end position="19"/>
    </location>
</feature>
<reference evidence="3 4" key="1">
    <citation type="submission" date="2021-12" db="EMBL/GenBank/DDBJ databases">
        <title>Genome sequencing of bacteria with rrn-lacking chromosome and rrn-plasmid.</title>
        <authorList>
            <person name="Anda M."/>
            <person name="Iwasaki W."/>
        </authorList>
    </citation>
    <scope>NUCLEOTIDE SEQUENCE [LARGE SCALE GENOMIC DNA]</scope>
    <source>
        <strain evidence="3 4">NBRC 101262</strain>
    </source>
</reference>
<evidence type="ECO:0000256" key="1">
    <source>
        <dbReference type="SAM" id="SignalP"/>
    </source>
</evidence>
<evidence type="ECO:0000313" key="3">
    <source>
        <dbReference type="EMBL" id="BDC99946.1"/>
    </source>
</evidence>
<dbReference type="EMBL" id="AP025292">
    <property type="protein sequence ID" value="BDC99946.1"/>
    <property type="molecule type" value="Genomic_DNA"/>
</dbReference>